<keyword evidence="1" id="KW-0732">Signal</keyword>
<dbReference type="EMBL" id="BOPG01000053">
    <property type="protein sequence ID" value="GIJ60361.1"/>
    <property type="molecule type" value="Genomic_DNA"/>
</dbReference>
<feature type="signal peptide" evidence="1">
    <location>
        <begin position="1"/>
        <end position="33"/>
    </location>
</feature>
<dbReference type="PANTHER" id="PTHR34819:SF5">
    <property type="entry name" value="CONSERVED REPEAT DOMAIN PROTEIN"/>
    <property type="match status" value="1"/>
</dbReference>
<gene>
    <name evidence="3" type="ORF">Vau01_078770</name>
</gene>
<feature type="domain" description="DUF11" evidence="2">
    <location>
        <begin position="178"/>
        <end position="295"/>
    </location>
</feature>
<evidence type="ECO:0000313" key="3">
    <source>
        <dbReference type="EMBL" id="GIJ60361.1"/>
    </source>
</evidence>
<sequence>MNRRIAHTTRRRRAVVLFAVVTLVVGGGFAAAAAPGGTEPGTEPVPRPEYIDDARSFVADVDFRSSQSGTGAGAVVANVATPGTEHLRRDLVVTTEGGGAVLRSATMPSPATAYAHGVGSFDQPGRYPVLAPYDSRAEILRLATPGGATVATVDVTPAVAAYCQQHADDASCGHDAAMSLTAAPEPVPAGTTLVYTPSVRNNGPGPAFGTTADLTLPLPAAAPLPDGCTGEPGRPSCALGRVHPGASKSVQLGVPVPPGFLNGRGQRATITASGAVRTVGGRDADGANNAASRTVEVIAVSDLGVTKTGSRPGATAGEVVEYTIKATNAGPSDADRMTLVDALPAAGEAAFGTATATDGGVCGRDSALNKLTCTWPAPVGVGASRTVTVRVTVTDTGQASTFTDEASVSSVSVDPVPGNNKASVTTGVIAAPTRVTATPILVRLLPGVDIYILTLTGKVERTDTGAPVVGRSVRFVADNGMNLCTATTGTDGVARCPGLTYTLAALLSLGYTVNWAGDTRYLPASGRGPIIQVGR</sequence>
<dbReference type="RefSeq" id="WP_204004547.1">
    <property type="nucleotide sequence ID" value="NZ_BOPG01000053.1"/>
</dbReference>
<dbReference type="InterPro" id="IPR047589">
    <property type="entry name" value="DUF11_rpt"/>
</dbReference>
<feature type="domain" description="DUF11" evidence="2">
    <location>
        <begin position="302"/>
        <end position="425"/>
    </location>
</feature>
<organism evidence="3 4">
    <name type="scientific">Virgisporangium aurantiacum</name>
    <dbReference type="NCBI Taxonomy" id="175570"/>
    <lineage>
        <taxon>Bacteria</taxon>
        <taxon>Bacillati</taxon>
        <taxon>Actinomycetota</taxon>
        <taxon>Actinomycetes</taxon>
        <taxon>Micromonosporales</taxon>
        <taxon>Micromonosporaceae</taxon>
        <taxon>Virgisporangium</taxon>
    </lineage>
</organism>
<accession>A0A8J3ZAG5</accession>
<dbReference type="Proteomes" id="UP000612585">
    <property type="component" value="Unassembled WGS sequence"/>
</dbReference>
<evidence type="ECO:0000256" key="1">
    <source>
        <dbReference type="SAM" id="SignalP"/>
    </source>
</evidence>
<dbReference type="AlphaFoldDB" id="A0A8J3ZAG5"/>
<dbReference type="PANTHER" id="PTHR34819">
    <property type="entry name" value="LARGE CYSTEINE-RICH PERIPLASMIC PROTEIN OMCB"/>
    <property type="match status" value="1"/>
</dbReference>
<protein>
    <recommendedName>
        <fullName evidence="2">DUF11 domain-containing protein</fullName>
    </recommendedName>
</protein>
<reference evidence="3" key="1">
    <citation type="submission" date="2021-01" db="EMBL/GenBank/DDBJ databases">
        <title>Whole genome shotgun sequence of Virgisporangium aurantiacum NBRC 16421.</title>
        <authorList>
            <person name="Komaki H."/>
            <person name="Tamura T."/>
        </authorList>
    </citation>
    <scope>NUCLEOTIDE SEQUENCE</scope>
    <source>
        <strain evidence="3">NBRC 16421</strain>
    </source>
</reference>
<evidence type="ECO:0000313" key="4">
    <source>
        <dbReference type="Proteomes" id="UP000612585"/>
    </source>
</evidence>
<dbReference type="InterPro" id="IPR051172">
    <property type="entry name" value="Chlamydia_OmcB"/>
</dbReference>
<comment type="caution">
    <text evidence="3">The sequence shown here is derived from an EMBL/GenBank/DDBJ whole genome shotgun (WGS) entry which is preliminary data.</text>
</comment>
<feature type="chain" id="PRO_5038547654" description="DUF11 domain-containing protein" evidence="1">
    <location>
        <begin position="34"/>
        <end position="535"/>
    </location>
</feature>
<dbReference type="InterPro" id="IPR001434">
    <property type="entry name" value="OmcB-like_DUF11"/>
</dbReference>
<evidence type="ECO:0000259" key="2">
    <source>
        <dbReference type="Pfam" id="PF01345"/>
    </source>
</evidence>
<proteinExistence type="predicted"/>
<keyword evidence="4" id="KW-1185">Reference proteome</keyword>
<dbReference type="Pfam" id="PF01345">
    <property type="entry name" value="DUF11"/>
    <property type="match status" value="2"/>
</dbReference>
<name>A0A8J3ZAG5_9ACTN</name>
<dbReference type="NCBIfam" id="TIGR01451">
    <property type="entry name" value="B_ant_repeat"/>
    <property type="match status" value="1"/>
</dbReference>